<dbReference type="Proteomes" id="UP000672097">
    <property type="component" value="Unassembled WGS sequence"/>
</dbReference>
<name>A0ABS5DZZ6_9BURK</name>
<sequence>MEEIRCGQCARKLAVGDYRRLQIKCPRCGTLNDLRAESPTPERRGASNREELTHDHDRTAGSAPAKEAPP</sequence>
<feature type="region of interest" description="Disordered" evidence="1">
    <location>
        <begin position="31"/>
        <end position="70"/>
    </location>
</feature>
<reference evidence="2 3" key="1">
    <citation type="submission" date="2021-04" db="EMBL/GenBank/DDBJ databases">
        <title>The genome sequence of type strain Ideonella paludis KCTC 32238.</title>
        <authorList>
            <person name="Liu Y."/>
        </authorList>
    </citation>
    <scope>NUCLEOTIDE SEQUENCE [LARGE SCALE GENOMIC DNA]</scope>
    <source>
        <strain evidence="2 3">KCTC 32238</strain>
    </source>
</reference>
<organism evidence="2 3">
    <name type="scientific">Ideonella paludis</name>
    <dbReference type="NCBI Taxonomy" id="1233411"/>
    <lineage>
        <taxon>Bacteria</taxon>
        <taxon>Pseudomonadati</taxon>
        <taxon>Pseudomonadota</taxon>
        <taxon>Betaproteobacteria</taxon>
        <taxon>Burkholderiales</taxon>
        <taxon>Sphaerotilaceae</taxon>
        <taxon>Ideonella</taxon>
    </lineage>
</organism>
<evidence type="ECO:0000313" key="3">
    <source>
        <dbReference type="Proteomes" id="UP000672097"/>
    </source>
</evidence>
<dbReference type="RefSeq" id="WP_210810125.1">
    <property type="nucleotide sequence ID" value="NZ_JAGQDG010000006.1"/>
</dbReference>
<dbReference type="InterPro" id="IPR019294">
    <property type="entry name" value="Translation_reg_Com"/>
</dbReference>
<keyword evidence="3" id="KW-1185">Reference proteome</keyword>
<protein>
    <submittedName>
        <fullName evidence="2">Com family DNA-binding transcriptional regulator</fullName>
    </submittedName>
</protein>
<evidence type="ECO:0000313" key="2">
    <source>
        <dbReference type="EMBL" id="MBQ0936735.1"/>
    </source>
</evidence>
<keyword evidence="2" id="KW-0238">DNA-binding</keyword>
<evidence type="ECO:0000256" key="1">
    <source>
        <dbReference type="SAM" id="MobiDB-lite"/>
    </source>
</evidence>
<dbReference type="GO" id="GO:0003677">
    <property type="term" value="F:DNA binding"/>
    <property type="evidence" value="ECO:0007669"/>
    <property type="project" value="UniProtKB-KW"/>
</dbReference>
<dbReference type="Pfam" id="PF10122">
    <property type="entry name" value="Zn_ribbon_Com"/>
    <property type="match status" value="1"/>
</dbReference>
<feature type="compositionally biased region" description="Basic and acidic residues" evidence="1">
    <location>
        <begin position="34"/>
        <end position="59"/>
    </location>
</feature>
<proteinExistence type="predicted"/>
<accession>A0ABS5DZZ6</accession>
<dbReference type="EMBL" id="JAGQDG010000006">
    <property type="protein sequence ID" value="MBQ0936735.1"/>
    <property type="molecule type" value="Genomic_DNA"/>
</dbReference>
<gene>
    <name evidence="2" type="ORF">KAK11_15485</name>
</gene>
<comment type="caution">
    <text evidence="2">The sequence shown here is derived from an EMBL/GenBank/DDBJ whole genome shotgun (WGS) entry which is preliminary data.</text>
</comment>